<dbReference type="InterPro" id="IPR055735">
    <property type="entry name" value="DUF7311"/>
</dbReference>
<dbReference type="EMBL" id="WUUT01000003">
    <property type="protein sequence ID" value="MXR51967.1"/>
    <property type="molecule type" value="Genomic_DNA"/>
</dbReference>
<name>A0A6B0T4S7_9EURY</name>
<evidence type="ECO:0000259" key="1">
    <source>
        <dbReference type="Pfam" id="PF23993"/>
    </source>
</evidence>
<organism evidence="2 3">
    <name type="scientific">Halovenus carboxidivorans</name>
    <dbReference type="NCBI Taxonomy" id="2692199"/>
    <lineage>
        <taxon>Archaea</taxon>
        <taxon>Methanobacteriati</taxon>
        <taxon>Methanobacteriota</taxon>
        <taxon>Stenosarchaea group</taxon>
        <taxon>Halobacteria</taxon>
        <taxon>Halobacteriales</taxon>
        <taxon>Haloarculaceae</taxon>
        <taxon>Halovenus</taxon>
    </lineage>
</organism>
<evidence type="ECO:0000313" key="2">
    <source>
        <dbReference type="EMBL" id="MXR51967.1"/>
    </source>
</evidence>
<keyword evidence="3" id="KW-1185">Reference proteome</keyword>
<dbReference type="Pfam" id="PF23993">
    <property type="entry name" value="DUF7311"/>
    <property type="match status" value="1"/>
</dbReference>
<proteinExistence type="predicted"/>
<dbReference type="RefSeq" id="WP_159764089.1">
    <property type="nucleotide sequence ID" value="NZ_WUUT01000003.1"/>
</dbReference>
<reference evidence="2 3" key="1">
    <citation type="submission" date="2019-12" db="EMBL/GenBank/DDBJ databases">
        <title>Isolation and characterization of three novel carbon monoxide-oxidizing members of Halobacteria from salione crusts and soils.</title>
        <authorList>
            <person name="Myers M.R."/>
            <person name="King G.M."/>
        </authorList>
    </citation>
    <scope>NUCLEOTIDE SEQUENCE [LARGE SCALE GENOMIC DNA]</scope>
    <source>
        <strain evidence="2 3">WSH3</strain>
    </source>
</reference>
<evidence type="ECO:0000313" key="3">
    <source>
        <dbReference type="Proteomes" id="UP000466535"/>
    </source>
</evidence>
<gene>
    <name evidence="2" type="ORF">GRX03_10190</name>
</gene>
<feature type="domain" description="DUF7311" evidence="1">
    <location>
        <begin position="1"/>
        <end position="148"/>
    </location>
</feature>
<dbReference type="Proteomes" id="UP000466535">
    <property type="component" value="Unassembled WGS sequence"/>
</dbReference>
<dbReference type="AlphaFoldDB" id="A0A6B0T4S7"/>
<accession>A0A6B0T4S7</accession>
<comment type="caution">
    <text evidence="2">The sequence shown here is derived from an EMBL/GenBank/DDBJ whole genome shotgun (WGS) entry which is preliminary data.</text>
</comment>
<protein>
    <recommendedName>
        <fullName evidence="1">DUF7311 domain-containing protein</fullName>
    </recommendedName>
</protein>
<sequence length="152" mass="16681">MIRYVLAFALAATVLGMTATAVDQVATTRGEQAVRAEIQTVESAASELYDEETVPPAGPAPQRIVTVEVHDQRPIRAEPEQIRFERITGAEATRVVYRVRGGPTRERTLDVPIRHADGGPVDLTRWRGEQTLVLRLVARESGDPIVVVDTVD</sequence>